<evidence type="ECO:0000256" key="1">
    <source>
        <dbReference type="SAM" id="MobiDB-lite"/>
    </source>
</evidence>
<dbReference type="RefSeq" id="WP_116014096.1">
    <property type="nucleotide sequence ID" value="NZ_QUOT01000001.1"/>
</dbReference>
<keyword evidence="3" id="KW-1185">Reference proteome</keyword>
<dbReference type="EMBL" id="QUOT01000001">
    <property type="protein sequence ID" value="REL29999.1"/>
    <property type="molecule type" value="Genomic_DNA"/>
</dbReference>
<sequence length="88" mass="9687">MTDIINLLEKLGSDASLESNIESVQNSYVLSTNEKELLASIANEKSLQPEIKCFIIAPAEDDDDNQESPKEDDDKKETENCLSLIANG</sequence>
<evidence type="ECO:0000313" key="2">
    <source>
        <dbReference type="EMBL" id="REL29999.1"/>
    </source>
</evidence>
<feature type="region of interest" description="Disordered" evidence="1">
    <location>
        <begin position="57"/>
        <end position="88"/>
    </location>
</feature>
<feature type="compositionally biased region" description="Basic and acidic residues" evidence="1">
    <location>
        <begin position="67"/>
        <end position="79"/>
    </location>
</feature>
<gene>
    <name evidence="2" type="ORF">DXX94_04360</name>
</gene>
<name>A0A3E0U010_9GAMM</name>
<dbReference type="AlphaFoldDB" id="A0A3E0U010"/>
<proteinExistence type="predicted"/>
<comment type="caution">
    <text evidence="2">The sequence shown here is derived from an EMBL/GenBank/DDBJ whole genome shotgun (WGS) entry which is preliminary data.</text>
</comment>
<organism evidence="2 3">
    <name type="scientific">Thalassotalea euphylliae</name>
    <dbReference type="NCBI Taxonomy" id="1655234"/>
    <lineage>
        <taxon>Bacteria</taxon>
        <taxon>Pseudomonadati</taxon>
        <taxon>Pseudomonadota</taxon>
        <taxon>Gammaproteobacteria</taxon>
        <taxon>Alteromonadales</taxon>
        <taxon>Colwelliaceae</taxon>
        <taxon>Thalassotalea</taxon>
    </lineage>
</organism>
<evidence type="ECO:0000313" key="3">
    <source>
        <dbReference type="Proteomes" id="UP000256899"/>
    </source>
</evidence>
<protein>
    <submittedName>
        <fullName evidence="2">Uncharacterized protein</fullName>
    </submittedName>
</protein>
<dbReference type="Proteomes" id="UP000256899">
    <property type="component" value="Unassembled WGS sequence"/>
</dbReference>
<reference evidence="3" key="1">
    <citation type="submission" date="2018-08" db="EMBL/GenBank/DDBJ databases">
        <title>Thalassotalea euphylliae genome.</title>
        <authorList>
            <person name="Summers S."/>
            <person name="Rice S.A."/>
            <person name="Freckelton M.L."/>
            <person name="Nedved B.T."/>
            <person name="Hadfield M.G."/>
        </authorList>
    </citation>
    <scope>NUCLEOTIDE SEQUENCE [LARGE SCALE GENOMIC DNA]</scope>
    <source>
        <strain evidence="3">H3</strain>
    </source>
</reference>
<accession>A0A3E0U010</accession>